<keyword evidence="2" id="KW-1185">Reference proteome</keyword>
<evidence type="ECO:0000313" key="2">
    <source>
        <dbReference type="Proteomes" id="UP000681027"/>
    </source>
</evidence>
<organism evidence="1 2">
    <name type="scientific">Cytobacillus citreus</name>
    <dbReference type="NCBI Taxonomy" id="2833586"/>
    <lineage>
        <taxon>Bacteria</taxon>
        <taxon>Bacillati</taxon>
        <taxon>Bacillota</taxon>
        <taxon>Bacilli</taxon>
        <taxon>Bacillales</taxon>
        <taxon>Bacillaceae</taxon>
        <taxon>Cytobacillus</taxon>
    </lineage>
</organism>
<dbReference type="InterPro" id="IPR026988">
    <property type="entry name" value="YaaC-like"/>
</dbReference>
<reference evidence="1 2" key="1">
    <citation type="submission" date="2021-05" db="EMBL/GenBank/DDBJ databases">
        <title>Novel Bacillus species.</title>
        <authorList>
            <person name="Liu G."/>
        </authorList>
    </citation>
    <scope>NUCLEOTIDE SEQUENCE [LARGE SCALE GENOMIC DNA]</scope>
    <source>
        <strain evidence="1 2">FJAT-49705</strain>
    </source>
</reference>
<dbReference type="Pfam" id="PF14175">
    <property type="entry name" value="YaaC"/>
    <property type="match status" value="1"/>
</dbReference>
<dbReference type="EMBL" id="JAGYPM010000013">
    <property type="protein sequence ID" value="MBS4193463.1"/>
    <property type="molecule type" value="Genomic_DNA"/>
</dbReference>
<evidence type="ECO:0000313" key="1">
    <source>
        <dbReference type="EMBL" id="MBS4193463.1"/>
    </source>
</evidence>
<sequence>MFDFKDWDSFLYFFSASSSQTFLKKCYKLRNIDLAEQKSYENCYPFIYYLEHGQIYYNQAKNAPLIIQPILLFYGLVHLIKACILTIDPNYPESTSVLAHGVSTRKRKKQQYHFFLDEVKIQKSGLFPYMGEKMFHMKHLEGEKITMQELLSQIPELSLMFSQTNGQNTFIQIKQNDDLLSLPKIILDNYHMTESRFIDFLKTDMADLIILQKSNDQFINFSLNTLDNVEFLPFKYNLENLEINFPTTKSVLNNYPELLIHYLLLYNLSMISRYETEWWSELIKMMPNQDYPFIQSFLNITSKKGPFLIYQFLKRKL</sequence>
<proteinExistence type="predicted"/>
<dbReference type="Proteomes" id="UP000681027">
    <property type="component" value="Unassembled WGS sequence"/>
</dbReference>
<accession>A0ABS5P102</accession>
<comment type="caution">
    <text evidence="1">The sequence shown here is derived from an EMBL/GenBank/DDBJ whole genome shotgun (WGS) entry which is preliminary data.</text>
</comment>
<name>A0ABS5P102_9BACI</name>
<protein>
    <submittedName>
        <fullName evidence="1">YaaC family protein</fullName>
    </submittedName>
</protein>
<gene>
    <name evidence="1" type="ORF">KHA94_25625</name>
</gene>
<dbReference type="RefSeq" id="WP_213104883.1">
    <property type="nucleotide sequence ID" value="NZ_JAGYPM010000013.1"/>
</dbReference>